<evidence type="ECO:0000256" key="6">
    <source>
        <dbReference type="HAMAP-Rule" id="MF_00074"/>
    </source>
</evidence>
<feature type="binding site" evidence="6">
    <location>
        <begin position="128"/>
        <end position="129"/>
    </location>
    <ligand>
        <name>S-adenosyl-L-methionine</name>
        <dbReference type="ChEBI" id="CHEBI:59789"/>
    </ligand>
</feature>
<dbReference type="EMBL" id="JBJUVG010000008">
    <property type="protein sequence ID" value="MFM9413989.1"/>
    <property type="molecule type" value="Genomic_DNA"/>
</dbReference>
<evidence type="ECO:0000256" key="4">
    <source>
        <dbReference type="ARBA" id="ARBA00022679"/>
    </source>
</evidence>
<dbReference type="Gene3D" id="3.40.50.150">
    <property type="entry name" value="Vaccinia Virus protein VP39"/>
    <property type="match status" value="1"/>
</dbReference>
<feature type="binding site" evidence="6">
    <location>
        <position position="147"/>
    </location>
    <ligand>
        <name>S-adenosyl-L-methionine</name>
        <dbReference type="ChEBI" id="CHEBI:59789"/>
    </ligand>
</feature>
<evidence type="ECO:0000256" key="3">
    <source>
        <dbReference type="ARBA" id="ARBA00022603"/>
    </source>
</evidence>
<dbReference type="NCBIfam" id="TIGR00138">
    <property type="entry name" value="rsmG_gidB"/>
    <property type="match status" value="1"/>
</dbReference>
<keyword evidence="8" id="KW-1185">Reference proteome</keyword>
<dbReference type="PANTHER" id="PTHR31760:SF0">
    <property type="entry name" value="S-ADENOSYL-L-METHIONINE-DEPENDENT METHYLTRANSFERASES SUPERFAMILY PROTEIN"/>
    <property type="match status" value="1"/>
</dbReference>
<dbReference type="RefSeq" id="WP_408977602.1">
    <property type="nucleotide sequence ID" value="NZ_JBJUVG010000008.1"/>
</dbReference>
<keyword evidence="1 6" id="KW-0963">Cytoplasm</keyword>
<reference evidence="7 8" key="1">
    <citation type="journal article" date="2016" name="Int. J. Syst. Evol. Microbiol.">
        <title>Peptococcus simiae sp. nov., isolated from rhesus macaque faeces and emended description of the genus Peptococcus.</title>
        <authorList>
            <person name="Shkoporov A.N."/>
            <person name="Efimov B.A."/>
            <person name="Kondova I."/>
            <person name="Ouwerling B."/>
            <person name="Chaplin A.V."/>
            <person name="Shcherbakova V.A."/>
            <person name="Langermans J.A.M."/>
        </authorList>
    </citation>
    <scope>NUCLEOTIDE SEQUENCE [LARGE SCALE GENOMIC DNA]</scope>
    <source>
        <strain evidence="7 8">M108</strain>
    </source>
</reference>
<dbReference type="Proteomes" id="UP001631949">
    <property type="component" value="Unassembled WGS sequence"/>
</dbReference>
<protein>
    <recommendedName>
        <fullName evidence="6">Ribosomal RNA small subunit methyltransferase G</fullName>
        <ecNumber evidence="6">2.1.1.-</ecNumber>
    </recommendedName>
    <alternativeName>
        <fullName evidence="6">16S rRNA 7-methylguanosine methyltransferase</fullName>
        <shortName evidence="6">16S rRNA m7G methyltransferase</shortName>
    </alternativeName>
</protein>
<keyword evidence="5 6" id="KW-0949">S-adenosyl-L-methionine</keyword>
<accession>A0ABW9GZD4</accession>
<keyword evidence="3 6" id="KW-0489">Methyltransferase</keyword>
<dbReference type="GO" id="GO:0032259">
    <property type="term" value="P:methylation"/>
    <property type="evidence" value="ECO:0007669"/>
    <property type="project" value="UniProtKB-KW"/>
</dbReference>
<gene>
    <name evidence="6 7" type="primary">rsmG</name>
    <name evidence="7" type="ORF">ACKQTC_06385</name>
</gene>
<dbReference type="InterPro" id="IPR029063">
    <property type="entry name" value="SAM-dependent_MTases_sf"/>
</dbReference>
<dbReference type="CDD" id="cd02440">
    <property type="entry name" value="AdoMet_MTases"/>
    <property type="match status" value="1"/>
</dbReference>
<keyword evidence="2 6" id="KW-0698">rRNA processing</keyword>
<sequence>MTAKDILEAFARAGLDLDLTQADQFLAYDARLRAANQEVNLTAITAPEAVLEKHFIDCALVLPHLPAGPQRVIDIGSGAGFPGMVWAILRPDWTFTLLDSLQKRVHFLEGLALDLGLADRVQPLHGRAEDLAHQADHRAAYDLASGRAVTGMGGFLEYALPFVKTGGLVAVMKGPGEEGSLAAIRAAAETLGGAYRDQLTYALPAGDSRRLWRFDKLAASPDRYPRRPKAMKNKPLI</sequence>
<dbReference type="HAMAP" id="MF_00074">
    <property type="entry name" value="16SrRNA_methyltr_G"/>
    <property type="match status" value="1"/>
</dbReference>
<keyword evidence="4 6" id="KW-0808">Transferase</keyword>
<proteinExistence type="inferred from homology"/>
<comment type="caution">
    <text evidence="7">The sequence shown here is derived from an EMBL/GenBank/DDBJ whole genome shotgun (WGS) entry which is preliminary data.</text>
</comment>
<dbReference type="PANTHER" id="PTHR31760">
    <property type="entry name" value="S-ADENOSYL-L-METHIONINE-DEPENDENT METHYLTRANSFERASES SUPERFAMILY PROTEIN"/>
    <property type="match status" value="1"/>
</dbReference>
<dbReference type="EC" id="2.1.1.-" evidence="6"/>
<evidence type="ECO:0000256" key="2">
    <source>
        <dbReference type="ARBA" id="ARBA00022552"/>
    </source>
</evidence>
<feature type="binding site" evidence="6">
    <location>
        <position position="76"/>
    </location>
    <ligand>
        <name>S-adenosyl-L-methionine</name>
        <dbReference type="ChEBI" id="CHEBI:59789"/>
    </ligand>
</feature>
<evidence type="ECO:0000313" key="7">
    <source>
        <dbReference type="EMBL" id="MFM9413989.1"/>
    </source>
</evidence>
<feature type="binding site" evidence="6">
    <location>
        <position position="81"/>
    </location>
    <ligand>
        <name>S-adenosyl-L-methionine</name>
        <dbReference type="ChEBI" id="CHEBI:59789"/>
    </ligand>
</feature>
<name>A0ABW9GZD4_9FIRM</name>
<evidence type="ECO:0000256" key="5">
    <source>
        <dbReference type="ARBA" id="ARBA00022691"/>
    </source>
</evidence>
<evidence type="ECO:0000313" key="8">
    <source>
        <dbReference type="Proteomes" id="UP001631949"/>
    </source>
</evidence>
<comment type="caution">
    <text evidence="6">Lacks conserved residue(s) required for the propagation of feature annotation.</text>
</comment>
<comment type="subcellular location">
    <subcellularLocation>
        <location evidence="6">Cytoplasm</location>
    </subcellularLocation>
</comment>
<dbReference type="Pfam" id="PF02527">
    <property type="entry name" value="GidB"/>
    <property type="match status" value="1"/>
</dbReference>
<evidence type="ECO:0000256" key="1">
    <source>
        <dbReference type="ARBA" id="ARBA00022490"/>
    </source>
</evidence>
<comment type="function">
    <text evidence="6">Specifically methylates the N7 position of a guanine in 16S rRNA.</text>
</comment>
<organism evidence="7 8">
    <name type="scientific">Peptococcus simiae</name>
    <dbReference type="NCBI Taxonomy" id="1643805"/>
    <lineage>
        <taxon>Bacteria</taxon>
        <taxon>Bacillati</taxon>
        <taxon>Bacillota</taxon>
        <taxon>Clostridia</taxon>
        <taxon>Eubacteriales</taxon>
        <taxon>Peptococcaceae</taxon>
        <taxon>Peptococcus</taxon>
    </lineage>
</organism>
<dbReference type="InterPro" id="IPR003682">
    <property type="entry name" value="rRNA_ssu_MeTfrase_G"/>
</dbReference>
<dbReference type="GO" id="GO:0008168">
    <property type="term" value="F:methyltransferase activity"/>
    <property type="evidence" value="ECO:0007669"/>
    <property type="project" value="UniProtKB-KW"/>
</dbReference>
<comment type="similarity">
    <text evidence="6">Belongs to the methyltransferase superfamily. RNA methyltransferase RsmG family.</text>
</comment>
<dbReference type="SUPFAM" id="SSF53335">
    <property type="entry name" value="S-adenosyl-L-methionine-dependent methyltransferases"/>
    <property type="match status" value="1"/>
</dbReference>